<comment type="caution">
    <text evidence="1">The sequence shown here is derived from an EMBL/GenBank/DDBJ whole genome shotgun (WGS) entry which is preliminary data.</text>
</comment>
<dbReference type="AlphaFoldDB" id="A0A7Z9C9Y8"/>
<accession>A0A7Z9C9Y8</accession>
<evidence type="ECO:0000313" key="2">
    <source>
        <dbReference type="Proteomes" id="UP000269974"/>
    </source>
</evidence>
<organism evidence="1 2">
    <name type="scientific">Actinobaculum suis</name>
    <dbReference type="NCBI Taxonomy" id="1657"/>
    <lineage>
        <taxon>Bacteria</taxon>
        <taxon>Bacillati</taxon>
        <taxon>Actinomycetota</taxon>
        <taxon>Actinomycetes</taxon>
        <taxon>Actinomycetales</taxon>
        <taxon>Actinomycetaceae</taxon>
        <taxon>Actinobaculum</taxon>
    </lineage>
</organism>
<reference evidence="1 2" key="1">
    <citation type="submission" date="2018-11" db="EMBL/GenBank/DDBJ databases">
        <authorList>
            <consortium name="Pathogen Informatics"/>
        </authorList>
    </citation>
    <scope>NUCLEOTIDE SEQUENCE [LARGE SCALE GENOMIC DNA]</scope>
    <source>
        <strain evidence="1 2">NCTC10327</strain>
    </source>
</reference>
<sequence length="115" mass="12210">MERQLSIIEIGAGPENKDDEGPGEIEFSVLQALSELEEQGLLNGKYIAIAATLKKTARAVDRGLSYGGKISVATAQLTKQLFDTLDKLPQPQGDTGSVFDTLDATISALTMEALA</sequence>
<proteinExistence type="predicted"/>
<name>A0A7Z9C9Y8_9ACTO</name>
<dbReference type="Proteomes" id="UP000269974">
    <property type="component" value="Unassembled WGS sequence"/>
</dbReference>
<gene>
    <name evidence="1" type="ORF">NCTC10327_01552</name>
</gene>
<evidence type="ECO:0000313" key="1">
    <source>
        <dbReference type="EMBL" id="VDG76918.1"/>
    </source>
</evidence>
<dbReference type="EMBL" id="UYIO01000001">
    <property type="protein sequence ID" value="VDG76918.1"/>
    <property type="molecule type" value="Genomic_DNA"/>
</dbReference>
<protein>
    <submittedName>
        <fullName evidence="1">Uncharacterized protein</fullName>
    </submittedName>
</protein>